<organism evidence="2">
    <name type="scientific">Caenorhabditis remanei</name>
    <name type="common">Caenorhabditis vulgaris</name>
    <dbReference type="NCBI Taxonomy" id="31234"/>
    <lineage>
        <taxon>Eukaryota</taxon>
        <taxon>Metazoa</taxon>
        <taxon>Ecdysozoa</taxon>
        <taxon>Nematoda</taxon>
        <taxon>Chromadorea</taxon>
        <taxon>Rhabditida</taxon>
        <taxon>Rhabditina</taxon>
        <taxon>Rhabditomorpha</taxon>
        <taxon>Rhabditoidea</taxon>
        <taxon>Rhabditidae</taxon>
        <taxon>Peloderinae</taxon>
        <taxon>Caenorhabditis</taxon>
    </lineage>
</organism>
<evidence type="ECO:0000313" key="2">
    <source>
        <dbReference type="Proteomes" id="UP000008281"/>
    </source>
</evidence>
<dbReference type="OrthoDB" id="5872779at2759"/>
<gene>
    <name evidence="1" type="ORF">CRE_13113</name>
</gene>
<dbReference type="InterPro" id="IPR008042">
    <property type="entry name" value="Retrotrans_Pao"/>
</dbReference>
<dbReference type="AlphaFoldDB" id="E3NH50"/>
<keyword evidence="2" id="KW-1185">Reference proteome</keyword>
<dbReference type="eggNOG" id="KOG0017">
    <property type="taxonomic scope" value="Eukaryota"/>
</dbReference>
<proteinExistence type="predicted"/>
<name>E3NH50_CAERE</name>
<dbReference type="HOGENOM" id="CLU_1877360_0_0_1"/>
<sequence length="136" mass="15745">MVSFKRLMQKVWLKSDTNWKDPILKELLPNWRALCNTFADREIVVRRQLTSDYDYSEVHLLLFSDASQDIYGACCYSFFIVKRKAPIVTLFTSKNKIRPSKNKNWTIPKLELLVIQCASNLACAVIAEIKVKVTSI</sequence>
<dbReference type="EMBL" id="DS268667">
    <property type="protein sequence ID" value="EFO97610.1"/>
    <property type="molecule type" value="Genomic_DNA"/>
</dbReference>
<protein>
    <recommendedName>
        <fullName evidence="3">Reverse transcriptase/retrotransposon-derived protein RNase H-like domain-containing protein</fullName>
    </recommendedName>
</protein>
<reference evidence="1" key="1">
    <citation type="submission" date="2007-07" db="EMBL/GenBank/DDBJ databases">
        <title>PCAP assembly of the Caenorhabditis remanei genome.</title>
        <authorList>
            <consortium name="The Caenorhabditis remanei Sequencing Consortium"/>
            <person name="Wilson R.K."/>
        </authorList>
    </citation>
    <scope>NUCLEOTIDE SEQUENCE [LARGE SCALE GENOMIC DNA]</scope>
    <source>
        <strain evidence="1">PB4641</strain>
    </source>
</reference>
<evidence type="ECO:0008006" key="3">
    <source>
        <dbReference type="Google" id="ProtNLM"/>
    </source>
</evidence>
<dbReference type="Pfam" id="PF05380">
    <property type="entry name" value="Peptidase_A17"/>
    <property type="match status" value="1"/>
</dbReference>
<accession>E3NH50</accession>
<dbReference type="Proteomes" id="UP000008281">
    <property type="component" value="Unassembled WGS sequence"/>
</dbReference>
<dbReference type="InParanoid" id="E3NH50"/>
<evidence type="ECO:0000313" key="1">
    <source>
        <dbReference type="EMBL" id="EFO97610.1"/>
    </source>
</evidence>